<dbReference type="EMBL" id="CAJNOR010000910">
    <property type="protein sequence ID" value="CAF1034545.1"/>
    <property type="molecule type" value="Genomic_DNA"/>
</dbReference>
<dbReference type="InterPro" id="IPR024771">
    <property type="entry name" value="SUZ"/>
</dbReference>
<evidence type="ECO:0000259" key="2">
    <source>
        <dbReference type="PROSITE" id="PS51673"/>
    </source>
</evidence>
<comment type="caution">
    <text evidence="3">The sequence shown here is derived from an EMBL/GenBank/DDBJ whole genome shotgun (WGS) entry which is preliminary data.</text>
</comment>
<feature type="compositionally biased region" description="Low complexity" evidence="1">
    <location>
        <begin position="67"/>
        <end position="93"/>
    </location>
</feature>
<evidence type="ECO:0000313" key="5">
    <source>
        <dbReference type="Proteomes" id="UP000663828"/>
    </source>
</evidence>
<dbReference type="InterPro" id="IPR039228">
    <property type="entry name" value="SZRD1"/>
</dbReference>
<proteinExistence type="predicted"/>
<organism evidence="3 5">
    <name type="scientific">Adineta ricciae</name>
    <name type="common">Rotifer</name>
    <dbReference type="NCBI Taxonomy" id="249248"/>
    <lineage>
        <taxon>Eukaryota</taxon>
        <taxon>Metazoa</taxon>
        <taxon>Spiralia</taxon>
        <taxon>Gnathifera</taxon>
        <taxon>Rotifera</taxon>
        <taxon>Eurotatoria</taxon>
        <taxon>Bdelloidea</taxon>
        <taxon>Adinetida</taxon>
        <taxon>Adinetidae</taxon>
        <taxon>Adineta</taxon>
    </lineage>
</organism>
<dbReference type="PANTHER" id="PTHR31796:SF2">
    <property type="entry name" value="SUZ DOMAIN-CONTAINING PROTEIN 1"/>
    <property type="match status" value="1"/>
</dbReference>
<dbReference type="AlphaFoldDB" id="A0A814J8B9"/>
<dbReference type="PANTHER" id="PTHR31796">
    <property type="entry name" value="SUZ DOMAIN-CONTAINING PROTEIN 1"/>
    <property type="match status" value="1"/>
</dbReference>
<feature type="domain" description="SUZ" evidence="2">
    <location>
        <begin position="76"/>
        <end position="151"/>
    </location>
</feature>
<evidence type="ECO:0000313" key="4">
    <source>
        <dbReference type="EMBL" id="CAF1058019.1"/>
    </source>
</evidence>
<dbReference type="Proteomes" id="UP000663828">
    <property type="component" value="Unassembled WGS sequence"/>
</dbReference>
<accession>A0A814J8B9</accession>
<feature type="compositionally biased region" description="Low complexity" evidence="1">
    <location>
        <begin position="160"/>
        <end position="171"/>
    </location>
</feature>
<protein>
    <recommendedName>
        <fullName evidence="2">SUZ domain-containing protein</fullName>
    </recommendedName>
</protein>
<evidence type="ECO:0000313" key="3">
    <source>
        <dbReference type="EMBL" id="CAF1034545.1"/>
    </source>
</evidence>
<name>A0A814J8B9_ADIRI</name>
<dbReference type="Proteomes" id="UP000663852">
    <property type="component" value="Unassembled WGS sequence"/>
</dbReference>
<sequence>MTGNDQDDWEVAVDTGEFDKRLEQLGKDRVTTQESIVSSNDKYNRDVSNSNTVQSNKAIRILKRPTHQSQTSTSNDSTSSNVSTATNNVNSNSPCLTNTSTPVVSIIPRNQSKEPITNTLSTLSSKAPIKTYEQREYEYRLARLRIMGEEESSNKDDDPSSLPLDSLQSSPKTNPKASNSSSNINSTESSSQQ</sequence>
<dbReference type="PROSITE" id="PS51673">
    <property type="entry name" value="SUZ"/>
    <property type="match status" value="1"/>
</dbReference>
<keyword evidence="5" id="KW-1185">Reference proteome</keyword>
<feature type="compositionally biased region" description="Low complexity" evidence="1">
    <location>
        <begin position="178"/>
        <end position="193"/>
    </location>
</feature>
<evidence type="ECO:0000256" key="1">
    <source>
        <dbReference type="SAM" id="MobiDB-lite"/>
    </source>
</evidence>
<dbReference type="Pfam" id="PF12752">
    <property type="entry name" value="SUZ"/>
    <property type="match status" value="1"/>
</dbReference>
<dbReference type="OrthoDB" id="10056423at2759"/>
<feature type="region of interest" description="Disordered" evidence="1">
    <location>
        <begin position="148"/>
        <end position="193"/>
    </location>
</feature>
<dbReference type="EMBL" id="CAJNOJ010000081">
    <property type="protein sequence ID" value="CAF1058019.1"/>
    <property type="molecule type" value="Genomic_DNA"/>
</dbReference>
<feature type="compositionally biased region" description="Polar residues" evidence="1">
    <location>
        <begin position="32"/>
        <end position="57"/>
    </location>
</feature>
<feature type="region of interest" description="Disordered" evidence="1">
    <location>
        <begin position="31"/>
        <end position="101"/>
    </location>
</feature>
<gene>
    <name evidence="4" type="ORF">EDS130_LOCUS17764</name>
    <name evidence="3" type="ORF">XAT740_LOCUS14929</name>
</gene>
<reference evidence="3" key="1">
    <citation type="submission" date="2021-02" db="EMBL/GenBank/DDBJ databases">
        <authorList>
            <person name="Nowell W R."/>
        </authorList>
    </citation>
    <scope>NUCLEOTIDE SEQUENCE</scope>
</reference>
<feature type="compositionally biased region" description="Basic and acidic residues" evidence="1">
    <location>
        <begin position="148"/>
        <end position="158"/>
    </location>
</feature>